<comment type="caution">
    <text evidence="1">The sequence shown here is derived from an EMBL/GenBank/DDBJ whole genome shotgun (WGS) entry which is preliminary data.</text>
</comment>
<gene>
    <name evidence="1" type="ORF">N8T08_004591</name>
</gene>
<proteinExistence type="predicted"/>
<evidence type="ECO:0000313" key="2">
    <source>
        <dbReference type="Proteomes" id="UP001177260"/>
    </source>
</evidence>
<accession>A0ACC3B3Z6</accession>
<keyword evidence="2" id="KW-1185">Reference proteome</keyword>
<dbReference type="EMBL" id="JAOPJF010000026">
    <property type="protein sequence ID" value="KAK1145158.1"/>
    <property type="molecule type" value="Genomic_DNA"/>
</dbReference>
<dbReference type="Proteomes" id="UP001177260">
    <property type="component" value="Unassembled WGS sequence"/>
</dbReference>
<sequence length="205" mass="23303">MPEYIRYVSVYTGPGLFQKLKDEYIEAWERMTQGKNTKVIRDEDIRTEDSILKHLQLHSHLLFSVSVDNQDAPHSEIIDSATNMIASCLHPETRDSGDSFESVNHPLFDDDGCVIDELLPSEWSPTDVDRQFLAYPRICAEDAESKRVRRQRLKAFGTAQVTYRRDSLGNTTSQVVNGAVFKNSDPNTTYRGTQQLVDGVFTITL</sequence>
<evidence type="ECO:0000313" key="1">
    <source>
        <dbReference type="EMBL" id="KAK1145158.1"/>
    </source>
</evidence>
<name>A0ACC3B3Z6_9EURO</name>
<reference evidence="1 2" key="1">
    <citation type="journal article" date="2023" name="ACS Omega">
        <title>Identification of the Neoaspergillic Acid Biosynthesis Gene Cluster by Establishing an In Vitro CRISPR-Ribonucleoprotein Genetic System in Aspergillus melleus.</title>
        <authorList>
            <person name="Yuan B."/>
            <person name="Grau M.F."/>
            <person name="Murata R.M."/>
            <person name="Torok T."/>
            <person name="Venkateswaran K."/>
            <person name="Stajich J.E."/>
            <person name="Wang C.C.C."/>
        </authorList>
    </citation>
    <scope>NUCLEOTIDE SEQUENCE [LARGE SCALE GENOMIC DNA]</scope>
    <source>
        <strain evidence="1 2">IMV 1140</strain>
    </source>
</reference>
<organism evidence="1 2">
    <name type="scientific">Aspergillus melleus</name>
    <dbReference type="NCBI Taxonomy" id="138277"/>
    <lineage>
        <taxon>Eukaryota</taxon>
        <taxon>Fungi</taxon>
        <taxon>Dikarya</taxon>
        <taxon>Ascomycota</taxon>
        <taxon>Pezizomycotina</taxon>
        <taxon>Eurotiomycetes</taxon>
        <taxon>Eurotiomycetidae</taxon>
        <taxon>Eurotiales</taxon>
        <taxon>Aspergillaceae</taxon>
        <taxon>Aspergillus</taxon>
        <taxon>Aspergillus subgen. Circumdati</taxon>
    </lineage>
</organism>
<protein>
    <submittedName>
        <fullName evidence="1">Uncharacterized protein</fullName>
    </submittedName>
</protein>